<dbReference type="AlphaFoldDB" id="A0A5D3KZK2"/>
<proteinExistence type="predicted"/>
<sequence length="95" mass="10918">MQMQEFIDRSHLDLPTLNVWIEAEWLAPIAAKRRLDFSDAELARVRLIQDLKADFGVNDEGISIILHLLDQLHGLRCLVQDIQTMEALDRTRHGG</sequence>
<protein>
    <recommendedName>
        <fullName evidence="3">MerR family transcriptional regulator</fullName>
    </recommendedName>
</protein>
<dbReference type="Pfam" id="PF13591">
    <property type="entry name" value="MerR_2"/>
    <property type="match status" value="1"/>
</dbReference>
<evidence type="ECO:0008006" key="3">
    <source>
        <dbReference type="Google" id="ProtNLM"/>
    </source>
</evidence>
<organism evidence="1 2">
    <name type="scientific">Bradyrhizobium rifense</name>
    <dbReference type="NCBI Taxonomy" id="515499"/>
    <lineage>
        <taxon>Bacteria</taxon>
        <taxon>Pseudomonadati</taxon>
        <taxon>Pseudomonadota</taxon>
        <taxon>Alphaproteobacteria</taxon>
        <taxon>Hyphomicrobiales</taxon>
        <taxon>Nitrobacteraceae</taxon>
        <taxon>Bradyrhizobium</taxon>
    </lineage>
</organism>
<gene>
    <name evidence="1" type="ORF">FXB40_03370</name>
</gene>
<dbReference type="RefSeq" id="WP_148770794.1">
    <property type="nucleotide sequence ID" value="NZ_VSSS01000008.1"/>
</dbReference>
<evidence type="ECO:0000313" key="2">
    <source>
        <dbReference type="Proteomes" id="UP000324758"/>
    </source>
</evidence>
<evidence type="ECO:0000313" key="1">
    <source>
        <dbReference type="EMBL" id="TYL99165.1"/>
    </source>
</evidence>
<name>A0A5D3KZK2_9BRAD</name>
<accession>A0A5D3KZK2</accession>
<keyword evidence="2" id="KW-1185">Reference proteome</keyword>
<dbReference type="Gene3D" id="1.10.1660.10">
    <property type="match status" value="1"/>
</dbReference>
<reference evidence="1 2" key="1">
    <citation type="submission" date="2019-08" db="EMBL/GenBank/DDBJ databases">
        <title>Bradyrhizobium hipponensis sp. nov., a rhizobium isolated from a Lupinus angustifolius root nodule in Tunisia.</title>
        <authorList>
            <person name="Off K."/>
            <person name="Rejili M."/>
            <person name="Mars M."/>
            <person name="Brachmann A."/>
            <person name="Marin M."/>
        </authorList>
    </citation>
    <scope>NUCLEOTIDE SEQUENCE [LARGE SCALE GENOMIC DNA]</scope>
    <source>
        <strain evidence="1 2">CTAW71</strain>
    </source>
</reference>
<dbReference type="OrthoDB" id="9800876at2"/>
<comment type="caution">
    <text evidence="1">The sequence shown here is derived from an EMBL/GenBank/DDBJ whole genome shotgun (WGS) entry which is preliminary data.</text>
</comment>
<dbReference type="EMBL" id="VSSS01000008">
    <property type="protein sequence ID" value="TYL99165.1"/>
    <property type="molecule type" value="Genomic_DNA"/>
</dbReference>
<dbReference type="Proteomes" id="UP000324758">
    <property type="component" value="Unassembled WGS sequence"/>
</dbReference>